<proteinExistence type="predicted"/>
<name>A0ABQ8G1P1_9PEZI</name>
<comment type="caution">
    <text evidence="1">The sequence shown here is derived from an EMBL/GenBank/DDBJ whole genome shotgun (WGS) entry which is preliminary data.</text>
</comment>
<accession>A0ABQ8G1P1</accession>
<dbReference type="Proteomes" id="UP000774617">
    <property type="component" value="Unassembled WGS sequence"/>
</dbReference>
<reference evidence="1 2" key="1">
    <citation type="journal article" date="2021" name="Nat. Commun.">
        <title>Genetic determinants of endophytism in the Arabidopsis root mycobiome.</title>
        <authorList>
            <person name="Mesny F."/>
            <person name="Miyauchi S."/>
            <person name="Thiergart T."/>
            <person name="Pickel B."/>
            <person name="Atanasova L."/>
            <person name="Karlsson M."/>
            <person name="Huettel B."/>
            <person name="Barry K.W."/>
            <person name="Haridas S."/>
            <person name="Chen C."/>
            <person name="Bauer D."/>
            <person name="Andreopoulos W."/>
            <person name="Pangilinan J."/>
            <person name="LaButti K."/>
            <person name="Riley R."/>
            <person name="Lipzen A."/>
            <person name="Clum A."/>
            <person name="Drula E."/>
            <person name="Henrissat B."/>
            <person name="Kohler A."/>
            <person name="Grigoriev I.V."/>
            <person name="Martin F.M."/>
            <person name="Hacquard S."/>
        </authorList>
    </citation>
    <scope>NUCLEOTIDE SEQUENCE [LARGE SCALE GENOMIC DNA]</scope>
    <source>
        <strain evidence="1 2">MPI-SDFR-AT-0080</strain>
    </source>
</reference>
<evidence type="ECO:0000313" key="2">
    <source>
        <dbReference type="Proteomes" id="UP000774617"/>
    </source>
</evidence>
<keyword evidence="2" id="KW-1185">Reference proteome</keyword>
<gene>
    <name evidence="1" type="ORF">B0J12DRAFT_579608</name>
</gene>
<dbReference type="EMBL" id="JAGTJR010000026">
    <property type="protein sequence ID" value="KAH7042178.1"/>
    <property type="molecule type" value="Genomic_DNA"/>
</dbReference>
<evidence type="ECO:0000313" key="1">
    <source>
        <dbReference type="EMBL" id="KAH7042178.1"/>
    </source>
</evidence>
<sequence length="221" mass="25191">MDQNGLDPAIRPNPSKWRFGSGSADPSVHFSHCTQSLLEKCCFGFGTRWLPTVLRENGWDCAVACELQQWIRVLKRHVAQLPDHALCSANTQSLEEIAKAIARLRHTAVHRLSISTSEFLQLLSSAVDLTVVLQDELRAERLRKLYDEVKTQLDLIEQGKRRIRETVRPQLRRIQGLRAGLANREKWLLSETKEKEKQASDVAIEKLEDLIIEVFSDVSPD</sequence>
<protein>
    <submittedName>
        <fullName evidence="1">Uncharacterized protein</fullName>
    </submittedName>
</protein>
<organism evidence="1 2">
    <name type="scientific">Macrophomina phaseolina</name>
    <dbReference type="NCBI Taxonomy" id="35725"/>
    <lineage>
        <taxon>Eukaryota</taxon>
        <taxon>Fungi</taxon>
        <taxon>Dikarya</taxon>
        <taxon>Ascomycota</taxon>
        <taxon>Pezizomycotina</taxon>
        <taxon>Dothideomycetes</taxon>
        <taxon>Dothideomycetes incertae sedis</taxon>
        <taxon>Botryosphaeriales</taxon>
        <taxon>Botryosphaeriaceae</taxon>
        <taxon>Macrophomina</taxon>
    </lineage>
</organism>